<dbReference type="InterPro" id="IPR051784">
    <property type="entry name" value="Nod_factor_ABC_transporter"/>
</dbReference>
<dbReference type="InterPro" id="IPR000412">
    <property type="entry name" value="ABC_2_transport"/>
</dbReference>
<dbReference type="GO" id="GO:0140359">
    <property type="term" value="F:ABC-type transporter activity"/>
    <property type="evidence" value="ECO:0007669"/>
    <property type="project" value="InterPro"/>
</dbReference>
<dbReference type="GO" id="GO:0043190">
    <property type="term" value="C:ATP-binding cassette (ABC) transporter complex"/>
    <property type="evidence" value="ECO:0007669"/>
    <property type="project" value="InterPro"/>
</dbReference>
<keyword evidence="3 5" id="KW-1133">Transmembrane helix</keyword>
<feature type="transmembrane region" description="Helical" evidence="5">
    <location>
        <begin position="147"/>
        <end position="173"/>
    </location>
</feature>
<dbReference type="KEGG" id="aft:BBF96_15435"/>
<evidence type="ECO:0000256" key="2">
    <source>
        <dbReference type="ARBA" id="ARBA00022692"/>
    </source>
</evidence>
<evidence type="ECO:0000256" key="1">
    <source>
        <dbReference type="ARBA" id="ARBA00004141"/>
    </source>
</evidence>
<evidence type="ECO:0000256" key="5">
    <source>
        <dbReference type="SAM" id="Phobius"/>
    </source>
</evidence>
<protein>
    <recommendedName>
        <fullName evidence="6">ABC transmembrane type-2 domain-containing protein</fullName>
    </recommendedName>
</protein>
<gene>
    <name evidence="7" type="ORF">BBF96_15435</name>
</gene>
<reference evidence="7 8" key="1">
    <citation type="submission" date="2016-07" db="EMBL/GenBank/DDBJ databases">
        <title>Genome and transcriptome analysis of iron-reducing fermentative bacteria Anoxybacter fermentans.</title>
        <authorList>
            <person name="Zeng X."/>
            <person name="Shao Z."/>
        </authorList>
    </citation>
    <scope>NUCLEOTIDE SEQUENCE [LARGE SCALE GENOMIC DNA]</scope>
    <source>
        <strain evidence="7 8">DY22613</strain>
    </source>
</reference>
<dbReference type="PROSITE" id="PS51012">
    <property type="entry name" value="ABC_TM2"/>
    <property type="match status" value="1"/>
</dbReference>
<feature type="domain" description="ABC transmembrane type-2" evidence="6">
    <location>
        <begin position="21"/>
        <end position="259"/>
    </location>
</feature>
<dbReference type="InterPro" id="IPR047817">
    <property type="entry name" value="ABC2_TM_bact-type"/>
</dbReference>
<dbReference type="InterPro" id="IPR013525">
    <property type="entry name" value="ABC2_TM"/>
</dbReference>
<keyword evidence="2 5" id="KW-0812">Transmembrane</keyword>
<dbReference type="PANTHER" id="PTHR43229">
    <property type="entry name" value="NODULATION PROTEIN J"/>
    <property type="match status" value="1"/>
</dbReference>
<evidence type="ECO:0000313" key="8">
    <source>
        <dbReference type="Proteomes" id="UP000267250"/>
    </source>
</evidence>
<dbReference type="EMBL" id="CP016379">
    <property type="protein sequence ID" value="AZR74960.1"/>
    <property type="molecule type" value="Genomic_DNA"/>
</dbReference>
<feature type="transmembrane region" description="Helical" evidence="5">
    <location>
        <begin position="64"/>
        <end position="85"/>
    </location>
</feature>
<evidence type="ECO:0000256" key="3">
    <source>
        <dbReference type="ARBA" id="ARBA00022989"/>
    </source>
</evidence>
<keyword evidence="8" id="KW-1185">Reference proteome</keyword>
<evidence type="ECO:0000259" key="6">
    <source>
        <dbReference type="PROSITE" id="PS51012"/>
    </source>
</evidence>
<sequence>MLRALWAVVKRELIIFIRYPTWVVAIFIWPVLFPLPYIFGGKALAGPNQVGMVTFSRLTGMSDYVGFVAIGSLLWMWMNMVLWSFGNHLRNEQVRGTLESNWLSPLPRIFLLAGAGISNCLIQSAVIFISLLEFYLFLGVKIQGNPLLILLVLLFIIPSIYGIGLLFASLVIWAKEVNTMVFLVRGIMMIFCGVSFPLTVMPEWMQVVSKWIPITYGIRAFRLAYLTKKGFEAIKGDLLILGIFGLIFFILGILAFALSERFVKRKGTLGVY</sequence>
<feature type="transmembrane region" description="Helical" evidence="5">
    <location>
        <begin position="109"/>
        <end position="135"/>
    </location>
</feature>
<name>A0A3Q9HSU4_9FIRM</name>
<comment type="subcellular location">
    <subcellularLocation>
        <location evidence="1">Membrane</location>
        <topology evidence="1">Multi-pass membrane protein</topology>
    </subcellularLocation>
</comment>
<evidence type="ECO:0000313" key="7">
    <source>
        <dbReference type="EMBL" id="AZR74960.1"/>
    </source>
</evidence>
<accession>A0A3Q9HSU4</accession>
<feature type="transmembrane region" description="Helical" evidence="5">
    <location>
        <begin position="21"/>
        <end position="44"/>
    </location>
</feature>
<dbReference type="AlphaFoldDB" id="A0A3Q9HSU4"/>
<feature type="transmembrane region" description="Helical" evidence="5">
    <location>
        <begin position="238"/>
        <end position="258"/>
    </location>
</feature>
<proteinExistence type="predicted"/>
<dbReference type="PIRSF" id="PIRSF006648">
    <property type="entry name" value="DrrB"/>
    <property type="match status" value="1"/>
</dbReference>
<feature type="transmembrane region" description="Helical" evidence="5">
    <location>
        <begin position="180"/>
        <end position="200"/>
    </location>
</feature>
<dbReference type="Proteomes" id="UP000267250">
    <property type="component" value="Chromosome"/>
</dbReference>
<organism evidence="7 8">
    <name type="scientific">Anoxybacter fermentans</name>
    <dbReference type="NCBI Taxonomy" id="1323375"/>
    <lineage>
        <taxon>Bacteria</taxon>
        <taxon>Bacillati</taxon>
        <taxon>Bacillota</taxon>
        <taxon>Clostridia</taxon>
        <taxon>Halanaerobiales</taxon>
        <taxon>Anoxybacter</taxon>
    </lineage>
</organism>
<evidence type="ECO:0000256" key="4">
    <source>
        <dbReference type="ARBA" id="ARBA00023136"/>
    </source>
</evidence>
<dbReference type="PANTHER" id="PTHR43229:SF2">
    <property type="entry name" value="NODULATION PROTEIN J"/>
    <property type="match status" value="1"/>
</dbReference>
<dbReference type="Pfam" id="PF12698">
    <property type="entry name" value="ABC2_membrane_3"/>
    <property type="match status" value="1"/>
</dbReference>
<keyword evidence="4 5" id="KW-0472">Membrane</keyword>